<dbReference type="EMBL" id="BMGK01000009">
    <property type="protein sequence ID" value="GGD97671.1"/>
    <property type="molecule type" value="Genomic_DNA"/>
</dbReference>
<accession>A0A8J2VAL3</accession>
<evidence type="ECO:0000313" key="3">
    <source>
        <dbReference type="Proteomes" id="UP000652231"/>
    </source>
</evidence>
<protein>
    <recommendedName>
        <fullName evidence="4">DUF2911 domain-containing protein</fullName>
    </recommendedName>
</protein>
<feature type="signal peptide" evidence="1">
    <location>
        <begin position="1"/>
        <end position="19"/>
    </location>
</feature>
<dbReference type="AlphaFoldDB" id="A0A8J2VAL3"/>
<evidence type="ECO:0008006" key="4">
    <source>
        <dbReference type="Google" id="ProtNLM"/>
    </source>
</evidence>
<dbReference type="InterPro" id="IPR021314">
    <property type="entry name" value="DUF2911"/>
</dbReference>
<dbReference type="Proteomes" id="UP000652231">
    <property type="component" value="Unassembled WGS sequence"/>
</dbReference>
<sequence length="281" mass="31013">MKKITLLFTLLFAGLLSYAQLETPAASPFSKMEQTVGLTEVTVEYSRPSMKGRTIFGDLVPYNKLWRTGANARTKISFSNDVTINGENLDKGTYAIFTIPGQNKWEIILYTEHQGNGAPRELDDSKVAARFSVTPITTTMARETFTIEIGNLSNAGATLFMFWDKVMVPVNFTVPTDQQVMASIERAMGGPSAGDYYAAAVYYYDEGKDMSKAKEWIDKSMAGNENPPFWQLRQKSLIYAKAGDKKGAIAAAQQSLAAAQKAGNADYVKMNQDSLKEWGTN</sequence>
<reference evidence="2" key="1">
    <citation type="journal article" date="2014" name="Int. J. Syst. Evol. Microbiol.">
        <title>Complete genome sequence of Corynebacterium casei LMG S-19264T (=DSM 44701T), isolated from a smear-ripened cheese.</title>
        <authorList>
            <consortium name="US DOE Joint Genome Institute (JGI-PGF)"/>
            <person name="Walter F."/>
            <person name="Albersmeier A."/>
            <person name="Kalinowski J."/>
            <person name="Ruckert C."/>
        </authorList>
    </citation>
    <scope>NUCLEOTIDE SEQUENCE</scope>
    <source>
        <strain evidence="2">CGMCC 1.12924</strain>
    </source>
</reference>
<comment type="caution">
    <text evidence="2">The sequence shown here is derived from an EMBL/GenBank/DDBJ whole genome shotgun (WGS) entry which is preliminary data.</text>
</comment>
<keyword evidence="1" id="KW-0732">Signal</keyword>
<proteinExistence type="predicted"/>
<name>A0A8J2VAL3_9FLAO</name>
<dbReference type="RefSeq" id="WP_188442407.1">
    <property type="nucleotide sequence ID" value="NZ_BMGK01000009.1"/>
</dbReference>
<evidence type="ECO:0000256" key="1">
    <source>
        <dbReference type="SAM" id="SignalP"/>
    </source>
</evidence>
<gene>
    <name evidence="2" type="ORF">GCM10011312_21600</name>
</gene>
<keyword evidence="3" id="KW-1185">Reference proteome</keyword>
<organism evidence="2 3">
    <name type="scientific">Planktosalinus lacus</name>
    <dbReference type="NCBI Taxonomy" id="1526573"/>
    <lineage>
        <taxon>Bacteria</taxon>
        <taxon>Pseudomonadati</taxon>
        <taxon>Bacteroidota</taxon>
        <taxon>Flavobacteriia</taxon>
        <taxon>Flavobacteriales</taxon>
        <taxon>Flavobacteriaceae</taxon>
        <taxon>Planktosalinus</taxon>
    </lineage>
</organism>
<evidence type="ECO:0000313" key="2">
    <source>
        <dbReference type="EMBL" id="GGD97671.1"/>
    </source>
</evidence>
<dbReference type="Pfam" id="PF11138">
    <property type="entry name" value="DUF2911"/>
    <property type="match status" value="1"/>
</dbReference>
<reference evidence="2" key="2">
    <citation type="submission" date="2020-09" db="EMBL/GenBank/DDBJ databases">
        <authorList>
            <person name="Sun Q."/>
            <person name="Zhou Y."/>
        </authorList>
    </citation>
    <scope>NUCLEOTIDE SEQUENCE</scope>
    <source>
        <strain evidence="2">CGMCC 1.12924</strain>
    </source>
</reference>
<feature type="chain" id="PRO_5035149046" description="DUF2911 domain-containing protein" evidence="1">
    <location>
        <begin position="20"/>
        <end position="281"/>
    </location>
</feature>